<evidence type="ECO:0000313" key="1">
    <source>
        <dbReference type="EMBL" id="SDJ10742.1"/>
    </source>
</evidence>
<keyword evidence="2" id="KW-1185">Reference proteome</keyword>
<organism evidence="1 2">
    <name type="scientific">Ferrimonas sediminum</name>
    <dbReference type="NCBI Taxonomy" id="718193"/>
    <lineage>
        <taxon>Bacteria</taxon>
        <taxon>Pseudomonadati</taxon>
        <taxon>Pseudomonadota</taxon>
        <taxon>Gammaproteobacteria</taxon>
        <taxon>Alteromonadales</taxon>
        <taxon>Ferrimonadaceae</taxon>
        <taxon>Ferrimonas</taxon>
    </lineage>
</organism>
<dbReference type="InterPro" id="IPR013783">
    <property type="entry name" value="Ig-like_fold"/>
</dbReference>
<accession>A0A1G8R188</accession>
<dbReference type="EMBL" id="FNEM01000005">
    <property type="protein sequence ID" value="SDJ10742.1"/>
    <property type="molecule type" value="Genomic_DNA"/>
</dbReference>
<evidence type="ECO:0008006" key="3">
    <source>
        <dbReference type="Google" id="ProtNLM"/>
    </source>
</evidence>
<evidence type="ECO:0000313" key="2">
    <source>
        <dbReference type="Proteomes" id="UP000199527"/>
    </source>
</evidence>
<dbReference type="Gene3D" id="2.60.40.10">
    <property type="entry name" value="Immunoglobulins"/>
    <property type="match status" value="1"/>
</dbReference>
<proteinExistence type="predicted"/>
<dbReference type="PROSITE" id="PS51257">
    <property type="entry name" value="PROKAR_LIPOPROTEIN"/>
    <property type="match status" value="1"/>
</dbReference>
<dbReference type="OrthoDB" id="6397878at2"/>
<protein>
    <recommendedName>
        <fullName evidence="3">PKD/Chitinase domain-containing protein</fullName>
    </recommendedName>
</protein>
<reference evidence="2" key="1">
    <citation type="submission" date="2016-10" db="EMBL/GenBank/DDBJ databases">
        <authorList>
            <person name="Varghese N."/>
            <person name="Submissions S."/>
        </authorList>
    </citation>
    <scope>NUCLEOTIDE SEQUENCE [LARGE SCALE GENOMIC DNA]</scope>
    <source>
        <strain evidence="2">DSM 23317</strain>
    </source>
</reference>
<dbReference type="Proteomes" id="UP000199527">
    <property type="component" value="Unassembled WGS sequence"/>
</dbReference>
<dbReference type="Pfam" id="PF22352">
    <property type="entry name" value="K319L-like_PKD"/>
    <property type="match status" value="1"/>
</dbReference>
<dbReference type="RefSeq" id="WP_090364487.1">
    <property type="nucleotide sequence ID" value="NZ_FNEM01000005.1"/>
</dbReference>
<dbReference type="AlphaFoldDB" id="A0A1G8R188"/>
<name>A0A1G8R188_9GAMM</name>
<sequence>MIQTGQKVFYQALCGVSLAVLLAGCNDSGSGSNSDSDNALPTAKISAPSSLLERQNYTLSAADSGDSDGQVVSYQWQLDTGNYQGDQITLSGNNEQAQLNVGELQEDQRVTVILTVVDDQGDSNNDSISLNLQERDQALLPPPPPQPDATVVGVDADRDGVRDDVEIKILTLFPLSKPERELYRLGASQFAEVVAAGVTDDDIKQTLATQEMAKMSACFVEFYGMDSPRNTAQLRALILNTRERQRAYEAFNRARMGTVSDSIDPATLDCRLPQE</sequence>
<gene>
    <name evidence="1" type="ORF">SAMN04488540_10525</name>
</gene>